<dbReference type="eggNOG" id="COG3711">
    <property type="taxonomic scope" value="Bacteria"/>
</dbReference>
<keyword evidence="1" id="KW-0805">Transcription regulation</keyword>
<dbReference type="STRING" id="33968.BMS77_07275"/>
<dbReference type="PANTHER" id="PTHR30185:SF18">
    <property type="entry name" value="TRANSCRIPTIONAL REGULATOR MTLR"/>
    <property type="match status" value="1"/>
</dbReference>
<evidence type="ECO:0000256" key="1">
    <source>
        <dbReference type="ARBA" id="ARBA00023015"/>
    </source>
</evidence>
<evidence type="ECO:0000313" key="3">
    <source>
        <dbReference type="EMBL" id="ORI97200.1"/>
    </source>
</evidence>
<dbReference type="Proteomes" id="UP000192288">
    <property type="component" value="Unassembled WGS sequence"/>
</dbReference>
<keyword evidence="2" id="KW-0804">Transcription</keyword>
<comment type="caution">
    <text evidence="3">The sequence shown here is derived from an EMBL/GenBank/DDBJ whole genome shotgun (WGS) entry which is preliminary data.</text>
</comment>
<dbReference type="EMBL" id="MPLS01000038">
    <property type="protein sequence ID" value="ORI97200.1"/>
    <property type="molecule type" value="Genomic_DNA"/>
</dbReference>
<evidence type="ECO:0000313" key="4">
    <source>
        <dbReference type="Proteomes" id="UP000192288"/>
    </source>
</evidence>
<gene>
    <name evidence="3" type="ORF">BMR96_08440</name>
</gene>
<organism evidence="3 4">
    <name type="scientific">Leuconostoc pseudomesenteroides</name>
    <dbReference type="NCBI Taxonomy" id="33968"/>
    <lineage>
        <taxon>Bacteria</taxon>
        <taxon>Bacillati</taxon>
        <taxon>Bacillota</taxon>
        <taxon>Bacilli</taxon>
        <taxon>Lactobacillales</taxon>
        <taxon>Lactobacillaceae</taxon>
        <taxon>Leuconostoc</taxon>
    </lineage>
</organism>
<dbReference type="InterPro" id="IPR050661">
    <property type="entry name" value="BglG_antiterminators"/>
</dbReference>
<evidence type="ECO:0000256" key="2">
    <source>
        <dbReference type="ARBA" id="ARBA00023163"/>
    </source>
</evidence>
<sequence>MSVPNMNYTTFINYIANQDLLPNVQTMSNRLNLSSRKIYYLLQSANSDLRSSNLPFLAPNTRITQSQIAVLKAKLSHVPSDDYINSYERQLIIDICLALPLKKWTLSAFQTLFSVSRNTVLRDISDLKKRETFKPVFSKKSGFEFSEPLYDSFVHAYNGLALLQSHKNALSYFIRSLDKHIPYSKFLLISEKLKNMYQDSLGKKISISNALTLTIFSTLASLYSELDPIAQESLFTSADVVSFTKRKENDIINDFSMITKTNFSLDMPDAVKLFLTLQLLSVTKEQDNHFSARAFQDLLVVSHEIVKAFVLTSDIKISQADQEVLTRKIQTQLKPFWYSSKYQSITVYDYLYHNETFEKYVTDALSQITNRSLYQRLFPFGLLTDQISILAMIFYNFSLSHEKIHKLHILMVTSLPIYSQNLFETLIKRSSSAPCELSIVSLNDFENSSNEPNQFDLIITESTEIATKQPTFLIDSELSDSEFDRLKMVISQINVTKKEESLT</sequence>
<name>A0A1X0VC03_LEUPS</name>
<dbReference type="AlphaFoldDB" id="A0A1X0VC03"/>
<proteinExistence type="predicted"/>
<reference evidence="3 4" key="1">
    <citation type="journal article" date="2017" name="Front. Microbiol.">
        <title>Genomic Characterization of Dairy Associated Leuconostoc Species and Diversity of Leuconostocs in Undefined Mixed Mesophilic Starter Cultures.</title>
        <authorList>
            <person name="Frantzen C.A."/>
            <person name="Kot W."/>
            <person name="Pedersen T.B."/>
            <person name="Ardo Y.M."/>
            <person name="Broadbent J.R."/>
            <person name="Neve H."/>
            <person name="Hansen L.H."/>
            <person name="Dal Bello F."/>
            <person name="Ostlie H.M."/>
            <person name="Kleppen H.P."/>
            <person name="Vogensen F.K."/>
            <person name="Holo H."/>
        </authorList>
    </citation>
    <scope>NUCLEOTIDE SEQUENCE [LARGE SCALE GENOMIC DNA]</scope>
    <source>
        <strain evidence="3 4">LMGCF08</strain>
    </source>
</reference>
<dbReference type="PANTHER" id="PTHR30185">
    <property type="entry name" value="CRYPTIC BETA-GLUCOSIDE BGL OPERON ANTITERMINATOR"/>
    <property type="match status" value="1"/>
</dbReference>
<accession>A0A1X0VC03</accession>
<protein>
    <submittedName>
        <fullName evidence="3">Transcriptional antiterminator</fullName>
    </submittedName>
</protein>